<protein>
    <recommendedName>
        <fullName evidence="3">Outer membrane protein beta-barrel domain-containing protein</fullName>
    </recommendedName>
</protein>
<keyword evidence="2" id="KW-1185">Reference proteome</keyword>
<evidence type="ECO:0000313" key="2">
    <source>
        <dbReference type="Proteomes" id="UP000005631"/>
    </source>
</evidence>
<evidence type="ECO:0008006" key="3">
    <source>
        <dbReference type="Google" id="ProtNLM"/>
    </source>
</evidence>
<proteinExistence type="predicted"/>
<dbReference type="EMBL" id="CP003156">
    <property type="protein sequence ID" value="AEV33883.1"/>
    <property type="molecule type" value="Genomic_DNA"/>
</dbReference>
<reference evidence="1 2" key="1">
    <citation type="journal article" date="2012" name="Stand. Genomic Sci.">
        <title>Genome sequence of the orange-pigmented seawater bacterium Owenweeksia hongkongensis type strain (UST20020801(T)).</title>
        <authorList>
            <person name="Riedel T."/>
            <person name="Held B."/>
            <person name="Nolan M."/>
            <person name="Lucas S."/>
            <person name="Lapidus A."/>
            <person name="Tice H."/>
            <person name="Del Rio T.G."/>
            <person name="Cheng J.F."/>
            <person name="Han C."/>
            <person name="Tapia R."/>
            <person name="Goodwin L.A."/>
            <person name="Pitluck S."/>
            <person name="Liolios K."/>
            <person name="Mavromatis K."/>
            <person name="Pagani I."/>
            <person name="Ivanova N."/>
            <person name="Mikhailova N."/>
            <person name="Pati A."/>
            <person name="Chen A."/>
            <person name="Palaniappan K."/>
            <person name="Rohde M."/>
            <person name="Tindall B.J."/>
            <person name="Detter J.C."/>
            <person name="Goker M."/>
            <person name="Woyke T."/>
            <person name="Bristow J."/>
            <person name="Eisen J.A."/>
            <person name="Markowitz V."/>
            <person name="Hugenholtz P."/>
            <person name="Klenk H.P."/>
            <person name="Kyrpides N.C."/>
        </authorList>
    </citation>
    <scope>NUCLEOTIDE SEQUENCE</scope>
    <source>
        <strain evidence="2">DSM 17368 / JCM 12287 / NRRL B-23963</strain>
    </source>
</reference>
<dbReference type="HOGENOM" id="CLU_955942_0_0_10"/>
<evidence type="ECO:0000313" key="1">
    <source>
        <dbReference type="EMBL" id="AEV33883.1"/>
    </source>
</evidence>
<accession>G8R1E0</accession>
<sequence length="291" mass="33069">MIFFTGPFLLFRSFEGFHINHIMKQFIYLFLIFSPVLLIAQEVSDSSNFKLGIFAGYYISGDATAKYYNGRDNNRLLNFINLPEVENLIKESLDGYNFELAEYAQDMRYNNAVSFELQASYLFGNNWNISLRFHSANLEAAGIFTLRVDRTNQGNPNTLDPYLEEAKISGKESRSHIDLGLGKEFVFENNLFILTEAGFDLNFVKVKENKMQIAGRTYSLPLYTNVLNQQASPTTTIGTGVYLTAGAGFRFSNGMDFLLKTTYMNTKINVNDVVVDRLNIFIPSVGFSKMF</sequence>
<gene>
    <name evidence="1" type="ordered locus">Oweho_2926</name>
</gene>
<dbReference type="AlphaFoldDB" id="G8R1E0"/>
<dbReference type="STRING" id="926562.Oweho_2926"/>
<name>G8R1E0_OWEHD</name>
<dbReference type="Proteomes" id="UP000005631">
    <property type="component" value="Chromosome"/>
</dbReference>
<organism evidence="1 2">
    <name type="scientific">Owenweeksia hongkongensis (strain DSM 17368 / CIP 108786 / JCM 12287 / NRRL B-23963 / UST20020801)</name>
    <dbReference type="NCBI Taxonomy" id="926562"/>
    <lineage>
        <taxon>Bacteria</taxon>
        <taxon>Pseudomonadati</taxon>
        <taxon>Bacteroidota</taxon>
        <taxon>Flavobacteriia</taxon>
        <taxon>Flavobacteriales</taxon>
        <taxon>Owenweeksiaceae</taxon>
        <taxon>Owenweeksia</taxon>
    </lineage>
</organism>
<dbReference type="KEGG" id="oho:Oweho_2926"/>